<feature type="transmembrane region" description="Helical" evidence="17">
    <location>
        <begin position="182"/>
        <end position="203"/>
    </location>
</feature>
<dbReference type="Proteomes" id="UP000823964">
    <property type="component" value="Unassembled WGS sequence"/>
</dbReference>
<evidence type="ECO:0000256" key="8">
    <source>
        <dbReference type="ARBA" id="ARBA00022692"/>
    </source>
</evidence>
<organism evidence="18 19">
    <name type="scientific">Candidatus Akkermansia intestinigallinarum</name>
    <dbReference type="NCBI Taxonomy" id="2838431"/>
    <lineage>
        <taxon>Bacteria</taxon>
        <taxon>Pseudomonadati</taxon>
        <taxon>Verrucomicrobiota</taxon>
        <taxon>Verrucomicrobiia</taxon>
        <taxon>Verrucomicrobiales</taxon>
        <taxon>Akkermansiaceae</taxon>
        <taxon>Akkermansia</taxon>
    </lineage>
</organism>
<dbReference type="InterPro" id="IPR048254">
    <property type="entry name" value="CDP_ALCOHOL_P_TRANSF_CS"/>
</dbReference>
<evidence type="ECO:0000256" key="2">
    <source>
        <dbReference type="ARBA" id="ARBA00005042"/>
    </source>
</evidence>
<dbReference type="PANTHER" id="PTHR14269">
    <property type="entry name" value="CDP-DIACYLGLYCEROL--GLYCEROL-3-PHOSPHATE 3-PHOSPHATIDYLTRANSFERASE-RELATED"/>
    <property type="match status" value="1"/>
</dbReference>
<keyword evidence="6" id="KW-0444">Lipid biosynthesis</keyword>
<comment type="subcellular location">
    <subcellularLocation>
        <location evidence="1">Membrane</location>
        <topology evidence="1">Multi-pass membrane protein</topology>
    </subcellularLocation>
</comment>
<dbReference type="GO" id="GO:0016020">
    <property type="term" value="C:membrane"/>
    <property type="evidence" value="ECO:0007669"/>
    <property type="project" value="UniProtKB-SubCell"/>
</dbReference>
<keyword evidence="7 16" id="KW-0808">Transferase</keyword>
<dbReference type="PROSITE" id="PS00379">
    <property type="entry name" value="CDP_ALCOHOL_P_TRANSF"/>
    <property type="match status" value="1"/>
</dbReference>
<reference evidence="18" key="2">
    <citation type="submission" date="2021-04" db="EMBL/GenBank/DDBJ databases">
        <authorList>
            <person name="Gilroy R."/>
        </authorList>
    </citation>
    <scope>NUCLEOTIDE SEQUENCE</scope>
    <source>
        <strain evidence="18">14975</strain>
    </source>
</reference>
<comment type="similarity">
    <text evidence="3 16">Belongs to the CDP-alcohol phosphatidyltransferase class-I family.</text>
</comment>
<evidence type="ECO:0000256" key="9">
    <source>
        <dbReference type="ARBA" id="ARBA00022989"/>
    </source>
</evidence>
<gene>
    <name evidence="18" type="primary">pgsA</name>
    <name evidence="18" type="ORF">H9862_02300</name>
</gene>
<evidence type="ECO:0000256" key="4">
    <source>
        <dbReference type="ARBA" id="ARBA00013170"/>
    </source>
</evidence>
<dbReference type="InterPro" id="IPR050324">
    <property type="entry name" value="CDP-alcohol_PTase-I"/>
</dbReference>
<dbReference type="GO" id="GO:0046474">
    <property type="term" value="P:glycerophospholipid biosynthetic process"/>
    <property type="evidence" value="ECO:0007669"/>
    <property type="project" value="TreeGrafter"/>
</dbReference>
<keyword evidence="9 17" id="KW-1133">Transmembrane helix</keyword>
<feature type="transmembrane region" description="Helical" evidence="17">
    <location>
        <begin position="149"/>
        <end position="170"/>
    </location>
</feature>
<dbReference type="PIRSF" id="PIRSF000847">
    <property type="entry name" value="Phos_ph_gly_syn"/>
    <property type="match status" value="1"/>
</dbReference>
<dbReference type="AlphaFoldDB" id="A0A9D2AHJ3"/>
<keyword evidence="12" id="KW-0594">Phospholipid biosynthesis</keyword>
<evidence type="ECO:0000313" key="19">
    <source>
        <dbReference type="Proteomes" id="UP000823964"/>
    </source>
</evidence>
<evidence type="ECO:0000256" key="3">
    <source>
        <dbReference type="ARBA" id="ARBA00010441"/>
    </source>
</evidence>
<dbReference type="PANTHER" id="PTHR14269:SF62">
    <property type="entry name" value="CDP-DIACYLGLYCEROL--GLYCEROL-3-PHOSPHATE 3-PHOSPHATIDYLTRANSFERASE 1, CHLOROPLASTIC"/>
    <property type="match status" value="1"/>
</dbReference>
<dbReference type="GO" id="GO:0008444">
    <property type="term" value="F:CDP-diacylglycerol-glycerol-3-phosphate 3-phosphatidyltransferase activity"/>
    <property type="evidence" value="ECO:0007669"/>
    <property type="project" value="UniProtKB-UniRule"/>
</dbReference>
<evidence type="ECO:0000256" key="15">
    <source>
        <dbReference type="NCBIfam" id="TIGR00560"/>
    </source>
</evidence>
<evidence type="ECO:0000256" key="5">
    <source>
        <dbReference type="ARBA" id="ARBA00014944"/>
    </source>
</evidence>
<feature type="transmembrane region" description="Helical" evidence="17">
    <location>
        <begin position="92"/>
        <end position="117"/>
    </location>
</feature>
<evidence type="ECO:0000256" key="6">
    <source>
        <dbReference type="ARBA" id="ARBA00022516"/>
    </source>
</evidence>
<keyword evidence="10" id="KW-0443">Lipid metabolism</keyword>
<protein>
    <recommendedName>
        <fullName evidence="5 15">CDP-diacylglycerol--glycerol-3-phosphate 3-phosphatidyltransferase</fullName>
        <ecNumber evidence="4 15">2.7.8.5</ecNumber>
    </recommendedName>
</protein>
<evidence type="ECO:0000256" key="12">
    <source>
        <dbReference type="ARBA" id="ARBA00023209"/>
    </source>
</evidence>
<keyword evidence="8 17" id="KW-0812">Transmembrane</keyword>
<evidence type="ECO:0000256" key="7">
    <source>
        <dbReference type="ARBA" id="ARBA00022679"/>
    </source>
</evidence>
<comment type="caution">
    <text evidence="18">The sequence shown here is derived from an EMBL/GenBank/DDBJ whole genome shotgun (WGS) entry which is preliminary data.</text>
</comment>
<feature type="transmembrane region" description="Helical" evidence="17">
    <location>
        <begin position="48"/>
        <end position="71"/>
    </location>
</feature>
<evidence type="ECO:0000256" key="1">
    <source>
        <dbReference type="ARBA" id="ARBA00004141"/>
    </source>
</evidence>
<dbReference type="Pfam" id="PF01066">
    <property type="entry name" value="CDP-OH_P_transf"/>
    <property type="match status" value="1"/>
</dbReference>
<accession>A0A9D2AHJ3</accession>
<comment type="pathway">
    <text evidence="2">Phospholipid metabolism; phosphatidylglycerol biosynthesis; phosphatidylglycerol from CDP-diacylglycerol: step 1/2.</text>
</comment>
<dbReference type="InterPro" id="IPR004570">
    <property type="entry name" value="Phosphatidylglycerol_P_synth"/>
</dbReference>
<comment type="catalytic activity">
    <reaction evidence="14">
        <text>a CDP-1,2-diacyl-sn-glycerol + sn-glycerol 3-phosphate = a 1,2-diacyl-sn-glycero-3-phospho-(1'-sn-glycero-3'-phosphate) + CMP + H(+)</text>
        <dbReference type="Rhea" id="RHEA:12593"/>
        <dbReference type="ChEBI" id="CHEBI:15378"/>
        <dbReference type="ChEBI" id="CHEBI:57597"/>
        <dbReference type="ChEBI" id="CHEBI:58332"/>
        <dbReference type="ChEBI" id="CHEBI:60110"/>
        <dbReference type="ChEBI" id="CHEBI:60377"/>
        <dbReference type="EC" id="2.7.8.5"/>
    </reaction>
</comment>
<dbReference type="EC" id="2.7.8.5" evidence="4 15"/>
<keyword evidence="13" id="KW-1208">Phospholipid metabolism</keyword>
<evidence type="ECO:0000256" key="16">
    <source>
        <dbReference type="RuleBase" id="RU003750"/>
    </source>
</evidence>
<evidence type="ECO:0000256" key="11">
    <source>
        <dbReference type="ARBA" id="ARBA00023136"/>
    </source>
</evidence>
<dbReference type="InterPro" id="IPR043130">
    <property type="entry name" value="CDP-OH_PTrfase_TM_dom"/>
</dbReference>
<proteinExistence type="inferred from homology"/>
<keyword evidence="11 17" id="KW-0472">Membrane</keyword>
<reference evidence="18" key="1">
    <citation type="journal article" date="2021" name="PeerJ">
        <title>Extensive microbial diversity within the chicken gut microbiome revealed by metagenomics and culture.</title>
        <authorList>
            <person name="Gilroy R."/>
            <person name="Ravi A."/>
            <person name="Getino M."/>
            <person name="Pursley I."/>
            <person name="Horton D.L."/>
            <person name="Alikhan N.F."/>
            <person name="Baker D."/>
            <person name="Gharbi K."/>
            <person name="Hall N."/>
            <person name="Watson M."/>
            <person name="Adriaenssens E.M."/>
            <person name="Foster-Nyarko E."/>
            <person name="Jarju S."/>
            <person name="Secka A."/>
            <person name="Antonio M."/>
            <person name="Oren A."/>
            <person name="Chaudhuri R.R."/>
            <person name="La Ragione R."/>
            <person name="Hildebrand F."/>
            <person name="Pallen M.J."/>
        </authorList>
    </citation>
    <scope>NUCLEOTIDE SEQUENCE</scope>
    <source>
        <strain evidence="18">14975</strain>
    </source>
</reference>
<evidence type="ECO:0000256" key="17">
    <source>
        <dbReference type="SAM" id="Phobius"/>
    </source>
</evidence>
<dbReference type="EMBL" id="DXFQ01000037">
    <property type="protein sequence ID" value="HIX19418.1"/>
    <property type="molecule type" value="Genomic_DNA"/>
</dbReference>
<name>A0A9D2AHJ3_9BACT</name>
<evidence type="ECO:0000256" key="10">
    <source>
        <dbReference type="ARBA" id="ARBA00023098"/>
    </source>
</evidence>
<evidence type="ECO:0000313" key="18">
    <source>
        <dbReference type="EMBL" id="HIX19418.1"/>
    </source>
</evidence>
<dbReference type="NCBIfam" id="TIGR00560">
    <property type="entry name" value="pgsA"/>
    <property type="match status" value="1"/>
</dbReference>
<evidence type="ECO:0000256" key="14">
    <source>
        <dbReference type="ARBA" id="ARBA00048586"/>
    </source>
</evidence>
<evidence type="ECO:0000256" key="13">
    <source>
        <dbReference type="ARBA" id="ARBA00023264"/>
    </source>
</evidence>
<dbReference type="Gene3D" id="1.20.120.1760">
    <property type="match status" value="1"/>
</dbReference>
<sequence>MFNLPNCITLTRIFCVIVFTCALAWDAAHPSLVAEISEESAGILVPLSLARCIAFWAFVIGAVSDFFDGYLARKLNQVTNFGKLIDPLADKILVSAAYIYLTGVHLCPFWVTIVIIFREFLVTGIRQLAVAQGYVMAADWCGKWKTGFQLAYCIDCLLLLAYGANLFFPLPELLFGSIGEGLRAAFLWISLLLTLWSGANYCYQARRFIRG</sequence>
<dbReference type="InterPro" id="IPR000462">
    <property type="entry name" value="CDP-OH_P_trans"/>
</dbReference>